<dbReference type="InterPro" id="IPR051783">
    <property type="entry name" value="NAD(P)-dependent_oxidoreduct"/>
</dbReference>
<accession>A0A8H7WFZ1</accession>
<dbReference type="CDD" id="cd05262">
    <property type="entry name" value="SDR_a7"/>
    <property type="match status" value="1"/>
</dbReference>
<dbReference type="GO" id="GO:0004029">
    <property type="term" value="F:aldehyde dehydrogenase (NAD+) activity"/>
    <property type="evidence" value="ECO:0007669"/>
    <property type="project" value="TreeGrafter"/>
</dbReference>
<evidence type="ECO:0000313" key="2">
    <source>
        <dbReference type="EMBL" id="KAG4424105.1"/>
    </source>
</evidence>
<dbReference type="InterPro" id="IPR036291">
    <property type="entry name" value="NAD(P)-bd_dom_sf"/>
</dbReference>
<reference evidence="2" key="1">
    <citation type="submission" date="2021-02" db="EMBL/GenBank/DDBJ databases">
        <title>Genome sequence Cadophora malorum strain M34.</title>
        <authorList>
            <person name="Stefanovic E."/>
            <person name="Vu D."/>
            <person name="Scully C."/>
            <person name="Dijksterhuis J."/>
            <person name="Roader J."/>
            <person name="Houbraken J."/>
        </authorList>
    </citation>
    <scope>NUCLEOTIDE SEQUENCE</scope>
    <source>
        <strain evidence="2">M34</strain>
    </source>
</reference>
<dbReference type="AlphaFoldDB" id="A0A8H7WFZ1"/>
<name>A0A8H7WFZ1_9HELO</name>
<organism evidence="2 3">
    <name type="scientific">Cadophora malorum</name>
    <dbReference type="NCBI Taxonomy" id="108018"/>
    <lineage>
        <taxon>Eukaryota</taxon>
        <taxon>Fungi</taxon>
        <taxon>Dikarya</taxon>
        <taxon>Ascomycota</taxon>
        <taxon>Pezizomycotina</taxon>
        <taxon>Leotiomycetes</taxon>
        <taxon>Helotiales</taxon>
        <taxon>Ploettnerulaceae</taxon>
        <taxon>Cadophora</taxon>
    </lineage>
</organism>
<proteinExistence type="predicted"/>
<sequence length="321" mass="34114">MKFFITGATGYIGGALSEQAIAQGHTVRGLSRNEAGDEKLKAIGATPVRGDLKSLDVLRQESSQADAVCHLAYIHDFTANYEDILAIDAAAVDALAEPLRGNNKALVISSGTLVAEPDPAGGETDESSPPLKNPIVDRLRSEKHALSKAKDGVRVSAIRLTPYVHGRGASGFIPMLLDHAAKSGESIYIDDGAIHTSGVNVDDAAAMYLFAVEKSKPGDVWNCCEDKSVSIKDLAGAVGEVMKVPTRSITIEEATKRGGPLLALILSLANRPSNKKAKRELGWEPTRLDILEDVKAGSYSQLAANLMQGQVDIKHYKTESG</sequence>
<dbReference type="Gene3D" id="3.40.50.720">
    <property type="entry name" value="NAD(P)-binding Rossmann-like Domain"/>
    <property type="match status" value="1"/>
</dbReference>
<keyword evidence="3" id="KW-1185">Reference proteome</keyword>
<dbReference type="Proteomes" id="UP000664132">
    <property type="component" value="Unassembled WGS sequence"/>
</dbReference>
<dbReference type="InterPro" id="IPR001509">
    <property type="entry name" value="Epimerase_deHydtase"/>
</dbReference>
<gene>
    <name evidence="2" type="ORF">IFR04_002801</name>
</gene>
<dbReference type="SUPFAM" id="SSF51735">
    <property type="entry name" value="NAD(P)-binding Rossmann-fold domains"/>
    <property type="match status" value="1"/>
</dbReference>
<evidence type="ECO:0000259" key="1">
    <source>
        <dbReference type="Pfam" id="PF01370"/>
    </source>
</evidence>
<dbReference type="OrthoDB" id="10262413at2759"/>
<dbReference type="PANTHER" id="PTHR48079:SF5">
    <property type="entry name" value="DEPENDENT EPIMERASE_DEHYDRATASE, PUTATIVE (AFU_ORTHOLOGUE AFUA_7G00180)-RELATED"/>
    <property type="match status" value="1"/>
</dbReference>
<dbReference type="EMBL" id="JAFJYH010000025">
    <property type="protein sequence ID" value="KAG4424105.1"/>
    <property type="molecule type" value="Genomic_DNA"/>
</dbReference>
<dbReference type="GO" id="GO:0005737">
    <property type="term" value="C:cytoplasm"/>
    <property type="evidence" value="ECO:0007669"/>
    <property type="project" value="TreeGrafter"/>
</dbReference>
<feature type="domain" description="NAD-dependent epimerase/dehydratase" evidence="1">
    <location>
        <begin position="4"/>
        <end position="224"/>
    </location>
</feature>
<evidence type="ECO:0000313" key="3">
    <source>
        <dbReference type="Proteomes" id="UP000664132"/>
    </source>
</evidence>
<dbReference type="Pfam" id="PF01370">
    <property type="entry name" value="Epimerase"/>
    <property type="match status" value="1"/>
</dbReference>
<dbReference type="PANTHER" id="PTHR48079">
    <property type="entry name" value="PROTEIN YEEZ"/>
    <property type="match status" value="1"/>
</dbReference>
<comment type="caution">
    <text evidence="2">The sequence shown here is derived from an EMBL/GenBank/DDBJ whole genome shotgun (WGS) entry which is preliminary data.</text>
</comment>
<protein>
    <recommendedName>
        <fullName evidence="1">NAD-dependent epimerase/dehydratase domain-containing protein</fullName>
    </recommendedName>
</protein>